<reference evidence="8" key="1">
    <citation type="journal article" date="2023" name="Mol. Phylogenet. Evol.">
        <title>Genome-scale phylogeny and comparative genomics of the fungal order Sordariales.</title>
        <authorList>
            <person name="Hensen N."/>
            <person name="Bonometti L."/>
            <person name="Westerberg I."/>
            <person name="Brannstrom I.O."/>
            <person name="Guillou S."/>
            <person name="Cros-Aarteil S."/>
            <person name="Calhoun S."/>
            <person name="Haridas S."/>
            <person name="Kuo A."/>
            <person name="Mondo S."/>
            <person name="Pangilinan J."/>
            <person name="Riley R."/>
            <person name="LaButti K."/>
            <person name="Andreopoulos B."/>
            <person name="Lipzen A."/>
            <person name="Chen C."/>
            <person name="Yan M."/>
            <person name="Daum C."/>
            <person name="Ng V."/>
            <person name="Clum A."/>
            <person name="Steindorff A."/>
            <person name="Ohm R.A."/>
            <person name="Martin F."/>
            <person name="Silar P."/>
            <person name="Natvig D.O."/>
            <person name="Lalanne C."/>
            <person name="Gautier V."/>
            <person name="Ament-Velasquez S.L."/>
            <person name="Kruys A."/>
            <person name="Hutchinson M.I."/>
            <person name="Powell A.J."/>
            <person name="Barry K."/>
            <person name="Miller A.N."/>
            <person name="Grigoriev I.V."/>
            <person name="Debuchy R."/>
            <person name="Gladieux P."/>
            <person name="Hiltunen Thoren M."/>
            <person name="Johannesson H."/>
        </authorList>
    </citation>
    <scope>NUCLEOTIDE SEQUENCE</scope>
    <source>
        <strain evidence="8">CBS 168.71</strain>
    </source>
</reference>
<sequence>MDPNRNPQRPSGTNTNKPPVTKTTPAQAKRTIRAAATNTPTATSSTKPSSTSTTGNPTAVSKPVPARPTTTATNNAQTSGRGTGAGAQGPPRAQPAAAAVNKNTNATGNSGQTKPTTGTAAPKKAPTFADERRILELAVQRAVLATKTVLNAPNQFKNSGAGTGPISQVQHAPAGKKSATAGKNTSSLAKDDKSPVTIADFAAQALIISGFCKAFPNYGVLGEENADELRKPENAEMVGKIWELVKNTKLTDPACERLLGKPTSLEDMVDTIDRGGSVSSAEPGKIYLIMDPVDGTSAFMKLGQYVVATGLVRDGREIMGVSAGPNINFTKVVIDGARIGEYDVEPLNLGTMISAVKGHGAIARPIGRGDLLPPVPLNRASQPAPKIDQRQAGPSKFSGLQFVDSEKSPKTLSDKVKLFAGPNYKNAIQLYSSHARYMAMALGDRSYVQIRWPNAPKAKWSIWDHVGTPLIYTESGPGKVTDMHGKALRYDEGRDMKSHWGVITADAAIHKEIVDMVKSMLGR</sequence>
<feature type="binding site" evidence="6">
    <location>
        <position position="291"/>
    </location>
    <ligand>
        <name>Mg(2+)</name>
        <dbReference type="ChEBI" id="CHEBI:18420"/>
        <label>1</label>
        <note>catalytic</note>
    </ligand>
</feature>
<comment type="cofactor">
    <cofactor evidence="1 6">
        <name>Mg(2+)</name>
        <dbReference type="ChEBI" id="CHEBI:18420"/>
    </cofactor>
</comment>
<feature type="compositionally biased region" description="Low complexity" evidence="7">
    <location>
        <begin position="88"/>
        <end position="125"/>
    </location>
</feature>
<dbReference type="PANTHER" id="PTHR43200:SF2">
    <property type="entry name" value="3'(2'),5'-BISPHOSPHATE NUCLEOTIDASE"/>
    <property type="match status" value="1"/>
</dbReference>
<feature type="binding site" evidence="6">
    <location>
        <position position="223"/>
    </location>
    <ligand>
        <name>Mg(2+)</name>
        <dbReference type="ChEBI" id="CHEBI:18420"/>
        <label>1</label>
        <note>catalytic</note>
    </ligand>
</feature>
<comment type="caution">
    <text evidence="8">The sequence shown here is derived from an EMBL/GenBank/DDBJ whole genome shotgun (WGS) entry which is preliminary data.</text>
</comment>
<dbReference type="Proteomes" id="UP001278766">
    <property type="component" value="Unassembled WGS sequence"/>
</dbReference>
<keyword evidence="9" id="KW-1185">Reference proteome</keyword>
<dbReference type="GO" id="GO:0000103">
    <property type="term" value="P:sulfate assimilation"/>
    <property type="evidence" value="ECO:0007669"/>
    <property type="project" value="TreeGrafter"/>
</dbReference>
<feature type="region of interest" description="Disordered" evidence="7">
    <location>
        <begin position="153"/>
        <end position="192"/>
    </location>
</feature>
<feature type="compositionally biased region" description="Low complexity" evidence="7">
    <location>
        <begin position="34"/>
        <end position="59"/>
    </location>
</feature>
<feature type="compositionally biased region" description="Low complexity" evidence="7">
    <location>
        <begin position="69"/>
        <end position="80"/>
    </location>
</feature>
<organism evidence="8 9">
    <name type="scientific">Chaetomium fimeti</name>
    <dbReference type="NCBI Taxonomy" id="1854472"/>
    <lineage>
        <taxon>Eukaryota</taxon>
        <taxon>Fungi</taxon>
        <taxon>Dikarya</taxon>
        <taxon>Ascomycota</taxon>
        <taxon>Pezizomycotina</taxon>
        <taxon>Sordariomycetes</taxon>
        <taxon>Sordariomycetidae</taxon>
        <taxon>Sordariales</taxon>
        <taxon>Chaetomiaceae</taxon>
        <taxon>Chaetomium</taxon>
    </lineage>
</organism>
<feature type="region of interest" description="Disordered" evidence="7">
    <location>
        <begin position="1"/>
        <end position="125"/>
    </location>
</feature>
<feature type="binding site" evidence="6">
    <location>
        <position position="464"/>
    </location>
    <ligand>
        <name>Mg(2+)</name>
        <dbReference type="ChEBI" id="CHEBI:18420"/>
        <label>1</label>
        <note>catalytic</note>
    </ligand>
</feature>
<feature type="compositionally biased region" description="Polar residues" evidence="7">
    <location>
        <begin position="1"/>
        <end position="12"/>
    </location>
</feature>
<feature type="compositionally biased region" description="Polar residues" evidence="7">
    <location>
        <begin position="153"/>
        <end position="170"/>
    </location>
</feature>
<evidence type="ECO:0000256" key="4">
    <source>
        <dbReference type="ARBA" id="ARBA00022801"/>
    </source>
</evidence>
<dbReference type="RefSeq" id="XP_062656464.1">
    <property type="nucleotide sequence ID" value="XM_062807634.1"/>
</dbReference>
<evidence type="ECO:0000313" key="9">
    <source>
        <dbReference type="Proteomes" id="UP001278766"/>
    </source>
</evidence>
<dbReference type="InterPro" id="IPR051090">
    <property type="entry name" value="Inositol_monoP_superfamily"/>
</dbReference>
<evidence type="ECO:0000256" key="1">
    <source>
        <dbReference type="ARBA" id="ARBA00001946"/>
    </source>
</evidence>
<dbReference type="GeneID" id="87844582"/>
<protein>
    <submittedName>
        <fullName evidence="8">Uncharacterized protein</fullName>
    </submittedName>
</protein>
<dbReference type="GO" id="GO:0046872">
    <property type="term" value="F:metal ion binding"/>
    <property type="evidence" value="ECO:0007669"/>
    <property type="project" value="UniProtKB-KW"/>
</dbReference>
<reference evidence="8" key="2">
    <citation type="submission" date="2023-06" db="EMBL/GenBank/DDBJ databases">
        <authorList>
            <consortium name="Lawrence Berkeley National Laboratory"/>
            <person name="Haridas S."/>
            <person name="Hensen N."/>
            <person name="Bonometti L."/>
            <person name="Westerberg I."/>
            <person name="Brannstrom I.O."/>
            <person name="Guillou S."/>
            <person name="Cros-Aarteil S."/>
            <person name="Calhoun S."/>
            <person name="Kuo A."/>
            <person name="Mondo S."/>
            <person name="Pangilinan J."/>
            <person name="Riley R."/>
            <person name="Labutti K."/>
            <person name="Andreopoulos B."/>
            <person name="Lipzen A."/>
            <person name="Chen C."/>
            <person name="Yanf M."/>
            <person name="Daum C."/>
            <person name="Ng V."/>
            <person name="Clum A."/>
            <person name="Steindorff A."/>
            <person name="Ohm R."/>
            <person name="Martin F."/>
            <person name="Silar P."/>
            <person name="Natvig D."/>
            <person name="Lalanne C."/>
            <person name="Gautier V."/>
            <person name="Ament-Velasquez S.L."/>
            <person name="Kruys A."/>
            <person name="Hutchinson M.I."/>
            <person name="Powell A.J."/>
            <person name="Barry K."/>
            <person name="Miller A.N."/>
            <person name="Grigoriev I.V."/>
            <person name="Debuchy R."/>
            <person name="Gladieux P."/>
            <person name="Thoren M.H."/>
            <person name="Johannesson H."/>
        </authorList>
    </citation>
    <scope>NUCLEOTIDE SEQUENCE</scope>
    <source>
        <strain evidence="8">CBS 168.71</strain>
    </source>
</reference>
<dbReference type="GO" id="GO:0008441">
    <property type="term" value="F:3'(2'),5'-bisphosphate nucleotidase activity"/>
    <property type="evidence" value="ECO:0007669"/>
    <property type="project" value="TreeGrafter"/>
</dbReference>
<dbReference type="Gene3D" id="3.40.190.80">
    <property type="match status" value="1"/>
</dbReference>
<comment type="similarity">
    <text evidence="2">Belongs to the inositol monophosphatase superfamily.</text>
</comment>
<dbReference type="SUPFAM" id="SSF56655">
    <property type="entry name" value="Carbohydrate phosphatase"/>
    <property type="match status" value="1"/>
</dbReference>
<dbReference type="PANTHER" id="PTHR43200">
    <property type="entry name" value="PHOSPHATASE"/>
    <property type="match status" value="1"/>
</dbReference>
<dbReference type="AlphaFoldDB" id="A0AAE0HAX2"/>
<evidence type="ECO:0000256" key="2">
    <source>
        <dbReference type="ARBA" id="ARBA00009759"/>
    </source>
</evidence>
<keyword evidence="4" id="KW-0378">Hydrolase</keyword>
<keyword evidence="3 6" id="KW-0479">Metal-binding</keyword>
<evidence type="ECO:0000256" key="3">
    <source>
        <dbReference type="ARBA" id="ARBA00022723"/>
    </source>
</evidence>
<evidence type="ECO:0000256" key="6">
    <source>
        <dbReference type="PIRSR" id="PIRSR600760-2"/>
    </source>
</evidence>
<keyword evidence="5 6" id="KW-0460">Magnesium</keyword>
<feature type="binding site" evidence="6">
    <location>
        <position position="294"/>
    </location>
    <ligand>
        <name>Mg(2+)</name>
        <dbReference type="ChEBI" id="CHEBI:18420"/>
        <label>1</label>
        <note>catalytic</note>
    </ligand>
</feature>
<evidence type="ECO:0000313" key="8">
    <source>
        <dbReference type="EMBL" id="KAK3292950.1"/>
    </source>
</evidence>
<name>A0AAE0HAX2_9PEZI</name>
<evidence type="ECO:0000256" key="5">
    <source>
        <dbReference type="ARBA" id="ARBA00022842"/>
    </source>
</evidence>
<evidence type="ECO:0000256" key="7">
    <source>
        <dbReference type="SAM" id="MobiDB-lite"/>
    </source>
</evidence>
<accession>A0AAE0HAX2</accession>
<dbReference type="Gene3D" id="3.30.540.10">
    <property type="entry name" value="Fructose-1,6-Bisphosphatase, subunit A, domain 1"/>
    <property type="match status" value="1"/>
</dbReference>
<dbReference type="InterPro" id="IPR000760">
    <property type="entry name" value="Inositol_monophosphatase-like"/>
</dbReference>
<dbReference type="EMBL" id="JAUEPN010000006">
    <property type="protein sequence ID" value="KAK3292950.1"/>
    <property type="molecule type" value="Genomic_DNA"/>
</dbReference>
<gene>
    <name evidence="8" type="ORF">B0H64DRAFT_464758</name>
</gene>
<dbReference type="Pfam" id="PF00459">
    <property type="entry name" value="Inositol_P"/>
    <property type="match status" value="1"/>
</dbReference>
<proteinExistence type="inferred from homology"/>
<feature type="compositionally biased region" description="Low complexity" evidence="7">
    <location>
        <begin position="13"/>
        <end position="25"/>
    </location>
</feature>